<comment type="caution">
    <text evidence="2">The sequence shown here is derived from an EMBL/GenBank/DDBJ whole genome shotgun (WGS) entry which is preliminary data.</text>
</comment>
<proteinExistence type="predicted"/>
<sequence>MNEGNHQGSEKKKKTNRSGKYNAYKWPTIIMITGLILSFFYKYGDMIFEDKTVPEAVTPEIQESIRETQEDFAQERAVSMVEKTIQPVELFLQRLAENELEAVLSQIVEPSYQSIIRENLDHPLFEQLIGAEIAEVFYPHRGLSLVAYCLLVNKETDVQAIVGVELGQIAYIYADDWNESQEDIEKYESLLEEIKQNED</sequence>
<reference evidence="2" key="1">
    <citation type="submission" date="2015-08" db="EMBL/GenBank/DDBJ databases">
        <title>Complete DNA Sequence of Pseudomonas syringae pv. actinidiae, the Causal Agent of Kiwifruit Canker Disease.</title>
        <authorList>
            <person name="Rikkerink E.H.A."/>
            <person name="Fineran P.C."/>
        </authorList>
    </citation>
    <scope>NUCLEOTIDE SEQUENCE</scope>
    <source>
        <strain evidence="2">DSM 13666</strain>
    </source>
</reference>
<evidence type="ECO:0000256" key="1">
    <source>
        <dbReference type="SAM" id="Phobius"/>
    </source>
</evidence>
<evidence type="ECO:0000313" key="2">
    <source>
        <dbReference type="EMBL" id="KOO38303.1"/>
    </source>
</evidence>
<feature type="transmembrane region" description="Helical" evidence="1">
    <location>
        <begin position="21"/>
        <end position="41"/>
    </location>
</feature>
<dbReference type="EMBL" id="LILD01000001">
    <property type="protein sequence ID" value="KOO38303.1"/>
    <property type="molecule type" value="Genomic_DNA"/>
</dbReference>
<dbReference type="GeneID" id="87598454"/>
<keyword evidence="1" id="KW-1133">Transmembrane helix</keyword>
<gene>
    <name evidence="2" type="ORF">AMD02_05085</name>
</gene>
<protein>
    <submittedName>
        <fullName evidence="2">Uncharacterized protein</fullName>
    </submittedName>
</protein>
<accession>A0A0M0KIQ5</accession>
<dbReference type="PATRIC" id="fig|136160.3.peg.1298"/>
<keyword evidence="1" id="KW-0472">Membrane</keyword>
<dbReference type="RefSeq" id="WP_053430644.1">
    <property type="nucleotide sequence ID" value="NZ_CP040441.1"/>
</dbReference>
<dbReference type="AlphaFoldDB" id="A0A0M0KIQ5"/>
<organism evidence="2">
    <name type="scientific">Halalkalibacterium halodurans</name>
    <name type="common">Bacillus halodurans</name>
    <dbReference type="NCBI Taxonomy" id="86665"/>
    <lineage>
        <taxon>Bacteria</taxon>
        <taxon>Bacillati</taxon>
        <taxon>Bacillota</taxon>
        <taxon>Bacilli</taxon>
        <taxon>Bacillales</taxon>
        <taxon>Bacillaceae</taxon>
        <taxon>Halalkalibacterium (ex Joshi et al. 2022)</taxon>
    </lineage>
</organism>
<keyword evidence="1" id="KW-0812">Transmembrane</keyword>
<name>A0A0M0KIQ5_ALKHA</name>